<keyword evidence="2" id="KW-0812">Transmembrane</keyword>
<dbReference type="GeneID" id="110770940"/>
<dbReference type="KEGG" id="pavi:110770940"/>
<dbReference type="InterPro" id="IPR016135">
    <property type="entry name" value="UBQ-conjugating_enzyme/RWD"/>
</dbReference>
<dbReference type="AlphaFoldDB" id="A0A6P5TUZ1"/>
<dbReference type="InterPro" id="IPR000608">
    <property type="entry name" value="UBC"/>
</dbReference>
<feature type="compositionally biased region" description="Basic and acidic residues" evidence="1">
    <location>
        <begin position="402"/>
        <end position="415"/>
    </location>
</feature>
<sequence length="470" mass="53785">MEWYRREEKECLSAIERILLEYDEIESNPCNNFTCIKLDWNPYEWEFAVRGAVGTEFEGGIYHGRVLFPGAYPFKPPSIIPSTENGRFKTHIKFWYKRLNLWQPSWRVRDVLVDFIRLMPTFPDDELCSLECNKEERRALAIKSLASPPRYGSFARRQLVDQIHQSMLSKAPNGTGGVSVVHNVVGNIFHEQNTPCQEGVVVDRVVSTQMEWDRGVIAEDKCNINNSREKQILEEYNEIESNPSDDLKCLKLDGNPYEWQFAIKGPSGTEFEGGIYHGLVQFSEGYPSKPPSIMFLTKNGRLKIQTDISSRLLSNWQSQRSVRIALLALIDEMPTYPDGDDELDSVKYNKEVRRALAIKSRAAAPKCGTPERQKLIDEIHEYMLSKAPPVPQLQLSSPSQASKEHEHEHYQNDGAKRKHGRGDTSLGITNFGNTIHAIDSKRVVLFRVFLFSSIIIGFSSIRFGFWSFRG</sequence>
<dbReference type="SUPFAM" id="SSF54495">
    <property type="entry name" value="UBC-like"/>
    <property type="match status" value="2"/>
</dbReference>
<dbReference type="Proteomes" id="UP000515124">
    <property type="component" value="Unplaced"/>
</dbReference>
<dbReference type="RefSeq" id="XP_021830865.1">
    <property type="nucleotide sequence ID" value="XM_021975173.1"/>
</dbReference>
<dbReference type="SMART" id="SM00212">
    <property type="entry name" value="UBCc"/>
    <property type="match status" value="2"/>
</dbReference>
<keyword evidence="2" id="KW-1133">Transmembrane helix</keyword>
<dbReference type="PANTHER" id="PTHR24067">
    <property type="entry name" value="UBIQUITIN-CONJUGATING ENZYME E2"/>
    <property type="match status" value="1"/>
</dbReference>
<dbReference type="InterPro" id="IPR050113">
    <property type="entry name" value="Ub_conjugating_enzyme"/>
</dbReference>
<name>A0A6P5TUZ1_PRUAV</name>
<dbReference type="PROSITE" id="PS50127">
    <property type="entry name" value="UBC_2"/>
    <property type="match status" value="2"/>
</dbReference>
<feature type="domain" description="UBC core" evidence="3">
    <location>
        <begin position="13"/>
        <end position="164"/>
    </location>
</feature>
<evidence type="ECO:0000313" key="5">
    <source>
        <dbReference type="RefSeq" id="XP_021830865.1"/>
    </source>
</evidence>
<dbReference type="Pfam" id="PF00179">
    <property type="entry name" value="UQ_con"/>
    <property type="match status" value="2"/>
</dbReference>
<proteinExistence type="predicted"/>
<accession>A0A6P5TUZ1</accession>
<gene>
    <name evidence="5" type="primary">LOC110770940</name>
</gene>
<evidence type="ECO:0000313" key="4">
    <source>
        <dbReference type="Proteomes" id="UP000515124"/>
    </source>
</evidence>
<evidence type="ECO:0000256" key="2">
    <source>
        <dbReference type="SAM" id="Phobius"/>
    </source>
</evidence>
<feature type="transmembrane region" description="Helical" evidence="2">
    <location>
        <begin position="444"/>
        <end position="465"/>
    </location>
</feature>
<feature type="compositionally biased region" description="Low complexity" evidence="1">
    <location>
        <begin position="392"/>
        <end position="401"/>
    </location>
</feature>
<dbReference type="Gene3D" id="3.10.110.10">
    <property type="entry name" value="Ubiquitin Conjugating Enzyme"/>
    <property type="match status" value="2"/>
</dbReference>
<evidence type="ECO:0000256" key="1">
    <source>
        <dbReference type="SAM" id="MobiDB-lite"/>
    </source>
</evidence>
<evidence type="ECO:0000259" key="3">
    <source>
        <dbReference type="PROSITE" id="PS50127"/>
    </source>
</evidence>
<feature type="region of interest" description="Disordered" evidence="1">
    <location>
        <begin position="390"/>
        <end position="422"/>
    </location>
</feature>
<protein>
    <submittedName>
        <fullName evidence="5">Uncharacterized protein LOC110770940</fullName>
    </submittedName>
</protein>
<keyword evidence="2" id="KW-0472">Membrane</keyword>
<organism evidence="4 5">
    <name type="scientific">Prunus avium</name>
    <name type="common">Cherry</name>
    <name type="synonym">Cerasus avium</name>
    <dbReference type="NCBI Taxonomy" id="42229"/>
    <lineage>
        <taxon>Eukaryota</taxon>
        <taxon>Viridiplantae</taxon>
        <taxon>Streptophyta</taxon>
        <taxon>Embryophyta</taxon>
        <taxon>Tracheophyta</taxon>
        <taxon>Spermatophyta</taxon>
        <taxon>Magnoliopsida</taxon>
        <taxon>eudicotyledons</taxon>
        <taxon>Gunneridae</taxon>
        <taxon>Pentapetalae</taxon>
        <taxon>rosids</taxon>
        <taxon>fabids</taxon>
        <taxon>Rosales</taxon>
        <taxon>Rosaceae</taxon>
        <taxon>Amygdaloideae</taxon>
        <taxon>Amygdaleae</taxon>
        <taxon>Prunus</taxon>
    </lineage>
</organism>
<feature type="domain" description="UBC core" evidence="3">
    <location>
        <begin position="227"/>
        <end position="388"/>
    </location>
</feature>
<reference evidence="5" key="1">
    <citation type="submission" date="2025-08" db="UniProtKB">
        <authorList>
            <consortium name="RefSeq"/>
        </authorList>
    </citation>
    <scope>IDENTIFICATION</scope>
</reference>
<keyword evidence="4" id="KW-1185">Reference proteome</keyword>